<keyword evidence="3" id="KW-1185">Reference proteome</keyword>
<dbReference type="GO" id="GO:0004252">
    <property type="term" value="F:serine-type endopeptidase activity"/>
    <property type="evidence" value="ECO:0007669"/>
    <property type="project" value="InterPro"/>
</dbReference>
<dbReference type="InterPro" id="IPR009003">
    <property type="entry name" value="Peptidase_S1_PA"/>
</dbReference>
<organism evidence="2 3">
    <name type="scientific">Callosobruchus maculatus</name>
    <name type="common">Southern cowpea weevil</name>
    <name type="synonym">Pulse bruchid</name>
    <dbReference type="NCBI Taxonomy" id="64391"/>
    <lineage>
        <taxon>Eukaryota</taxon>
        <taxon>Metazoa</taxon>
        <taxon>Ecdysozoa</taxon>
        <taxon>Arthropoda</taxon>
        <taxon>Hexapoda</taxon>
        <taxon>Insecta</taxon>
        <taxon>Pterygota</taxon>
        <taxon>Neoptera</taxon>
        <taxon>Endopterygota</taxon>
        <taxon>Coleoptera</taxon>
        <taxon>Polyphaga</taxon>
        <taxon>Cucujiformia</taxon>
        <taxon>Chrysomeloidea</taxon>
        <taxon>Chrysomelidae</taxon>
        <taxon>Bruchinae</taxon>
        <taxon>Bruchini</taxon>
        <taxon>Callosobruchus</taxon>
    </lineage>
</organism>
<evidence type="ECO:0000313" key="2">
    <source>
        <dbReference type="EMBL" id="VEN61180.1"/>
    </source>
</evidence>
<evidence type="ECO:0000313" key="3">
    <source>
        <dbReference type="Proteomes" id="UP000410492"/>
    </source>
</evidence>
<dbReference type="EMBL" id="CAACVG010013033">
    <property type="protein sequence ID" value="VEN61180.1"/>
    <property type="molecule type" value="Genomic_DNA"/>
</dbReference>
<proteinExistence type="predicted"/>
<accession>A0A653DLS2</accession>
<dbReference type="PROSITE" id="PS50240">
    <property type="entry name" value="TRYPSIN_DOM"/>
    <property type="match status" value="1"/>
</dbReference>
<dbReference type="PANTHER" id="PTHR24260:SF136">
    <property type="entry name" value="GH08193P-RELATED"/>
    <property type="match status" value="1"/>
</dbReference>
<dbReference type="Proteomes" id="UP000410492">
    <property type="component" value="Unassembled WGS sequence"/>
</dbReference>
<gene>
    <name evidence="2" type="ORF">CALMAC_LOCUS18654</name>
</gene>
<dbReference type="InterPro" id="IPR018114">
    <property type="entry name" value="TRYPSIN_HIS"/>
</dbReference>
<dbReference type="SMART" id="SM00020">
    <property type="entry name" value="Tryp_SPc"/>
    <property type="match status" value="1"/>
</dbReference>
<evidence type="ECO:0000259" key="1">
    <source>
        <dbReference type="PROSITE" id="PS50240"/>
    </source>
</evidence>
<dbReference type="Pfam" id="PF00089">
    <property type="entry name" value="Trypsin"/>
    <property type="match status" value="1"/>
</dbReference>
<dbReference type="InterPro" id="IPR051333">
    <property type="entry name" value="CLIP_Serine_Protease"/>
</dbReference>
<dbReference type="InterPro" id="IPR001254">
    <property type="entry name" value="Trypsin_dom"/>
</dbReference>
<reference evidence="2 3" key="1">
    <citation type="submission" date="2019-01" db="EMBL/GenBank/DDBJ databases">
        <authorList>
            <person name="Sayadi A."/>
        </authorList>
    </citation>
    <scope>NUCLEOTIDE SEQUENCE [LARGE SCALE GENOMIC DNA]</scope>
</reference>
<dbReference type="PRINTS" id="PR00722">
    <property type="entry name" value="CHYMOTRYPSIN"/>
</dbReference>
<feature type="domain" description="Peptidase S1" evidence="1">
    <location>
        <begin position="1"/>
        <end position="218"/>
    </location>
</feature>
<protein>
    <recommendedName>
        <fullName evidence="1">Peptidase S1 domain-containing protein</fullName>
    </recommendedName>
</protein>
<dbReference type="AlphaFoldDB" id="A0A653DLS2"/>
<dbReference type="InterPro" id="IPR043504">
    <property type="entry name" value="Peptidase_S1_PA_chymotrypsin"/>
</dbReference>
<dbReference type="Gene3D" id="2.40.10.10">
    <property type="entry name" value="Trypsin-like serine proteases"/>
    <property type="match status" value="1"/>
</dbReference>
<dbReference type="OrthoDB" id="6728441at2759"/>
<dbReference type="PROSITE" id="PS00134">
    <property type="entry name" value="TRYPSIN_HIS"/>
    <property type="match status" value="1"/>
</dbReference>
<dbReference type="InterPro" id="IPR001314">
    <property type="entry name" value="Peptidase_S1A"/>
</dbReference>
<dbReference type="GO" id="GO:0006508">
    <property type="term" value="P:proteolysis"/>
    <property type="evidence" value="ECO:0007669"/>
    <property type="project" value="InterPro"/>
</dbReference>
<feature type="non-terminal residue" evidence="2">
    <location>
        <position position="1"/>
    </location>
</feature>
<dbReference type="PANTHER" id="PTHR24260">
    <property type="match status" value="1"/>
</dbReference>
<dbReference type="SUPFAM" id="SSF50494">
    <property type="entry name" value="Trypsin-like serine proteases"/>
    <property type="match status" value="1"/>
</dbReference>
<name>A0A653DLS2_CALMS</name>
<sequence length="221" mass="24287">FILYFQVRLLGQETPGVFYQCGGTLIAPQVVLTAAHCVVYGRYSTKVFSVTAEIKATGESIEASMLIPHEKHLPDPEHIKEATPYDIALIYLKAPSTQVTIFPKLNEQDFEKVGTVVQVIGYGTTEEKKLSDYLKETQVTISDIDDRVHTFFTVSYNTGTCEGDSGGPAFVCSGQDYILVGVTSGGYFNNRTGLCEYDVPELFTSVKGFGDWIKGNLAILN</sequence>